<name>M5EL41_9HYPH</name>
<protein>
    <submittedName>
        <fullName evidence="1">Uncharacterized protein</fullName>
    </submittedName>
</protein>
<proteinExistence type="predicted"/>
<gene>
    <name evidence="1" type="ORF">MESS2_1440002</name>
</gene>
<accession>M5EL41</accession>
<reference evidence="1 2" key="1">
    <citation type="submission" date="2013-02" db="EMBL/GenBank/DDBJ databases">
        <authorList>
            <person name="Genoscope - CEA"/>
        </authorList>
    </citation>
    <scope>NUCLEOTIDE SEQUENCE [LARGE SCALE GENOMIC DNA]</scope>
    <source>
        <strain evidence="1 2">STM 2683</strain>
    </source>
</reference>
<dbReference type="Proteomes" id="UP000012062">
    <property type="component" value="Unassembled WGS sequence"/>
</dbReference>
<dbReference type="AlphaFoldDB" id="M5EL41"/>
<evidence type="ECO:0000313" key="1">
    <source>
        <dbReference type="EMBL" id="CCV04855.1"/>
    </source>
</evidence>
<sequence>MVSERLITLLAPETVDTLIGQTHLFHDLHPPISLERAKNLAEHPR</sequence>
<keyword evidence="2" id="KW-1185">Reference proteome</keyword>
<dbReference type="EMBL" id="CAUM01000051">
    <property type="protein sequence ID" value="CCV04855.1"/>
    <property type="molecule type" value="Genomic_DNA"/>
</dbReference>
<comment type="caution">
    <text evidence="1">The sequence shown here is derived from an EMBL/GenBank/DDBJ whole genome shotgun (WGS) entry which is preliminary data.</text>
</comment>
<evidence type="ECO:0000313" key="2">
    <source>
        <dbReference type="Proteomes" id="UP000012062"/>
    </source>
</evidence>
<organism evidence="1 2">
    <name type="scientific">Mesorhizobium metallidurans STM 2683</name>
    <dbReference type="NCBI Taxonomy" id="1297569"/>
    <lineage>
        <taxon>Bacteria</taxon>
        <taxon>Pseudomonadati</taxon>
        <taxon>Pseudomonadota</taxon>
        <taxon>Alphaproteobacteria</taxon>
        <taxon>Hyphomicrobiales</taxon>
        <taxon>Phyllobacteriaceae</taxon>
        <taxon>Mesorhizobium</taxon>
    </lineage>
</organism>